<protein>
    <submittedName>
        <fullName evidence="2">Carboxymuconolactone decarboxylase family protein</fullName>
    </submittedName>
</protein>
<accession>A0ABP4MPE7</accession>
<evidence type="ECO:0000313" key="2">
    <source>
        <dbReference type="EMBL" id="GAA1548250.1"/>
    </source>
</evidence>
<dbReference type="PANTHER" id="PTHR35446">
    <property type="entry name" value="SI:CH211-175M2.5"/>
    <property type="match status" value="1"/>
</dbReference>
<evidence type="ECO:0000313" key="3">
    <source>
        <dbReference type="Proteomes" id="UP001501470"/>
    </source>
</evidence>
<dbReference type="InterPro" id="IPR004675">
    <property type="entry name" value="AhpD_core"/>
</dbReference>
<keyword evidence="3" id="KW-1185">Reference proteome</keyword>
<dbReference type="Gene3D" id="1.20.1290.10">
    <property type="entry name" value="AhpD-like"/>
    <property type="match status" value="1"/>
</dbReference>
<evidence type="ECO:0000259" key="1">
    <source>
        <dbReference type="Pfam" id="PF02627"/>
    </source>
</evidence>
<proteinExistence type="predicted"/>
<gene>
    <name evidence="2" type="ORF">GCM10009827_080680</name>
</gene>
<dbReference type="InterPro" id="IPR029032">
    <property type="entry name" value="AhpD-like"/>
</dbReference>
<reference evidence="3" key="1">
    <citation type="journal article" date="2019" name="Int. J. Syst. Evol. Microbiol.">
        <title>The Global Catalogue of Microorganisms (GCM) 10K type strain sequencing project: providing services to taxonomists for standard genome sequencing and annotation.</title>
        <authorList>
            <consortium name="The Broad Institute Genomics Platform"/>
            <consortium name="The Broad Institute Genome Sequencing Center for Infectious Disease"/>
            <person name="Wu L."/>
            <person name="Ma J."/>
        </authorList>
    </citation>
    <scope>NUCLEOTIDE SEQUENCE [LARGE SCALE GENOMIC DNA]</scope>
    <source>
        <strain evidence="3">JCM 15933</strain>
    </source>
</reference>
<dbReference type="EMBL" id="BAAAQD010000020">
    <property type="protein sequence ID" value="GAA1548250.1"/>
    <property type="molecule type" value="Genomic_DNA"/>
</dbReference>
<name>A0ABP4MPE7_9ACTN</name>
<sequence length="350" mass="36340">MSLFTRVAGRIALPHIGRVTPVEPSSATGLVGQVYRQVERDFGMLAPPVALHSPAPPVLAAAWTMLRETLLVTGTVPRATKEAVAAAVSAANACPYCVEIHGAALTGLGGGPDAQAIAAGRLDDVADPRLRAIARWARDPVLGAAAPFPAAQLPELGGVAVVFHYINRMVSVFLRPSPLPPLPAFTRRGTLWVAGRMMGAFARREASPGTSLDLLPPAPVPPDLAWAGQTRIADAFARAGAAVEEAAVPVVPERIRYLLLTRLSEWDGSPPGVSASWADAALAGVPDDEVAVGRLVLLTAQSAYQVGDRAVGAFRDRDPRDASLVAAVSWAALTAARCIGARLPDGAPAV</sequence>
<dbReference type="SUPFAM" id="SSF69118">
    <property type="entry name" value="AhpD-like"/>
    <property type="match status" value="1"/>
</dbReference>
<comment type="caution">
    <text evidence="2">The sequence shown here is derived from an EMBL/GenBank/DDBJ whole genome shotgun (WGS) entry which is preliminary data.</text>
</comment>
<organism evidence="2 3">
    <name type="scientific">Dactylosporangium maewongense</name>
    <dbReference type="NCBI Taxonomy" id="634393"/>
    <lineage>
        <taxon>Bacteria</taxon>
        <taxon>Bacillati</taxon>
        <taxon>Actinomycetota</taxon>
        <taxon>Actinomycetes</taxon>
        <taxon>Micromonosporales</taxon>
        <taxon>Micromonosporaceae</taxon>
        <taxon>Dactylosporangium</taxon>
    </lineage>
</organism>
<feature type="domain" description="Carboxymuconolactone decarboxylase-like" evidence="1">
    <location>
        <begin position="57"/>
        <end position="139"/>
    </location>
</feature>
<dbReference type="Proteomes" id="UP001501470">
    <property type="component" value="Unassembled WGS sequence"/>
</dbReference>
<dbReference type="Pfam" id="PF02627">
    <property type="entry name" value="CMD"/>
    <property type="match status" value="1"/>
</dbReference>
<dbReference type="PANTHER" id="PTHR35446:SF2">
    <property type="entry name" value="CARBOXYMUCONOLACTONE DECARBOXYLASE-LIKE DOMAIN-CONTAINING PROTEIN"/>
    <property type="match status" value="1"/>
</dbReference>
<dbReference type="InterPro" id="IPR003779">
    <property type="entry name" value="CMD-like"/>
</dbReference>
<dbReference type="NCBIfam" id="TIGR00778">
    <property type="entry name" value="ahpD_dom"/>
    <property type="match status" value="1"/>
</dbReference>